<dbReference type="SUPFAM" id="SSF56059">
    <property type="entry name" value="Glutathione synthetase ATP-binding domain-like"/>
    <property type="match status" value="2"/>
</dbReference>
<comment type="subcellular location">
    <subcellularLocation>
        <location evidence="2">Membrane</location>
        <topology evidence="2">Multi-pass membrane protein</topology>
    </subcellularLocation>
</comment>
<dbReference type="InterPro" id="IPR029033">
    <property type="entry name" value="His_PPase_superfam"/>
</dbReference>
<dbReference type="PROSITE" id="PS51855">
    <property type="entry name" value="MGS"/>
    <property type="match status" value="1"/>
</dbReference>
<dbReference type="Gene3D" id="3.30.470.20">
    <property type="entry name" value="ATP-grasp fold, B domain"/>
    <property type="match status" value="2"/>
</dbReference>
<dbReference type="PROSITE" id="PS50850">
    <property type="entry name" value="MFS"/>
    <property type="match status" value="1"/>
</dbReference>
<evidence type="ECO:0000256" key="15">
    <source>
        <dbReference type="ARBA" id="ARBA00022840"/>
    </source>
</evidence>
<dbReference type="SUPFAM" id="SSF53254">
    <property type="entry name" value="Phosphoglycerate mutase-like"/>
    <property type="match status" value="1"/>
</dbReference>
<feature type="transmembrane region" description="Helical" evidence="31">
    <location>
        <begin position="2357"/>
        <end position="2376"/>
    </location>
</feature>
<dbReference type="GO" id="GO:0016597">
    <property type="term" value="F:amino acid binding"/>
    <property type="evidence" value="ECO:0007669"/>
    <property type="project" value="InterPro"/>
</dbReference>
<evidence type="ECO:0000256" key="1">
    <source>
        <dbReference type="ARBA" id="ARBA00001947"/>
    </source>
</evidence>
<dbReference type="InterPro" id="IPR005479">
    <property type="entry name" value="CPAse_ATP-bd"/>
</dbReference>
<evidence type="ECO:0000256" key="6">
    <source>
        <dbReference type="ARBA" id="ARBA00012632"/>
    </source>
</evidence>
<dbReference type="InterPro" id="IPR006274">
    <property type="entry name" value="CarbamoylP_synth_ssu"/>
</dbReference>
<dbReference type="PROSITE" id="PS50975">
    <property type="entry name" value="ATP_GRASP"/>
    <property type="match status" value="2"/>
</dbReference>
<evidence type="ECO:0000256" key="4">
    <source>
        <dbReference type="ARBA" id="ARBA00004852"/>
    </source>
</evidence>
<dbReference type="GO" id="GO:0004088">
    <property type="term" value="F:carbamoyl-phosphate synthase (glutamine-hydrolyzing) activity"/>
    <property type="evidence" value="ECO:0007669"/>
    <property type="project" value="UniProtKB-EC"/>
</dbReference>
<keyword evidence="31" id="KW-1133">Transmembrane helix</keyword>
<dbReference type="PROSITE" id="PS00097">
    <property type="entry name" value="CARBAMOYLTRANSFERASE"/>
    <property type="match status" value="1"/>
</dbReference>
<dbReference type="Pfam" id="PF00117">
    <property type="entry name" value="GATase"/>
    <property type="match status" value="1"/>
</dbReference>
<dbReference type="NCBIfam" id="TIGR01369">
    <property type="entry name" value="CPSaseII_lrg"/>
    <property type="match status" value="1"/>
</dbReference>
<comment type="similarity">
    <text evidence="21">In the 2nd section; belongs to the CarB family.</text>
</comment>
<dbReference type="CDD" id="cd17327">
    <property type="entry name" value="MFS_FEN2_like"/>
    <property type="match status" value="1"/>
</dbReference>
<dbReference type="FunFam" id="1.20.1250.20:FF:000034">
    <property type="entry name" value="MFS general substrate transporter"/>
    <property type="match status" value="1"/>
</dbReference>
<dbReference type="Pfam" id="PF02786">
    <property type="entry name" value="CPSase_L_D2"/>
    <property type="match status" value="2"/>
</dbReference>
<dbReference type="OrthoDB" id="1924069at2759"/>
<dbReference type="GO" id="GO:0005524">
    <property type="term" value="F:ATP binding"/>
    <property type="evidence" value="ECO:0007669"/>
    <property type="project" value="UniProtKB-UniRule"/>
</dbReference>
<evidence type="ECO:0000259" key="34">
    <source>
        <dbReference type="PROSITE" id="PS51855"/>
    </source>
</evidence>
<dbReference type="EC" id="3.1.3.8" evidence="6"/>
<dbReference type="Gene3D" id="1.20.1250.20">
    <property type="entry name" value="MFS general substrate transporter like domains"/>
    <property type="match status" value="2"/>
</dbReference>
<feature type="transmembrane region" description="Helical" evidence="31">
    <location>
        <begin position="2676"/>
        <end position="2697"/>
    </location>
</feature>
<comment type="similarity">
    <text evidence="18">In the 3rd section; belongs to the metallo-dependent hydrolases superfamily. DHOase family. CAD subfamily.</text>
</comment>
<evidence type="ECO:0000256" key="24">
    <source>
        <dbReference type="ARBA" id="ARBA00048816"/>
    </source>
</evidence>
<evidence type="ECO:0000256" key="8">
    <source>
        <dbReference type="ARBA" id="ARBA00012918"/>
    </source>
</evidence>
<dbReference type="NCBIfam" id="NF002032">
    <property type="entry name" value="PRK00856.1"/>
    <property type="match status" value="1"/>
</dbReference>
<dbReference type="Gene3D" id="1.10.1030.10">
    <property type="entry name" value="Carbamoyl-phosphate synthetase, large subunit oligomerisation domain"/>
    <property type="match status" value="1"/>
</dbReference>
<feature type="transmembrane region" description="Helical" evidence="31">
    <location>
        <begin position="2388"/>
        <end position="2405"/>
    </location>
</feature>
<dbReference type="GO" id="GO:0046872">
    <property type="term" value="F:metal ion binding"/>
    <property type="evidence" value="ECO:0007669"/>
    <property type="project" value="InterPro"/>
</dbReference>
<dbReference type="FunFam" id="3.30.1490.20:FF:000001">
    <property type="entry name" value="Carbamoyl-phosphate synthase large chain"/>
    <property type="match status" value="1"/>
</dbReference>
<evidence type="ECO:0000256" key="2">
    <source>
        <dbReference type="ARBA" id="ARBA00004141"/>
    </source>
</evidence>
<dbReference type="EC" id="3.5.1.2" evidence="8"/>
<reference evidence="35 36" key="1">
    <citation type="submission" date="2018-08" db="EMBL/GenBank/DDBJ databases">
        <title>Draft genome sequences of two Aspergillus turcosus clinical strains isolated from bronchoalveolar lavage fluid: one azole-susceptible and the other azole-resistant.</title>
        <authorList>
            <person name="Parent-Michaud M."/>
            <person name="Dufresne P.J."/>
            <person name="Fournier E."/>
            <person name="Martineau C."/>
            <person name="Moreira S."/>
            <person name="Perkins V."/>
            <person name="De Repentigny L."/>
            <person name="Dufresne S.F."/>
        </authorList>
    </citation>
    <scope>NUCLEOTIDE SEQUENCE [LARGE SCALE GENOMIC DNA]</scope>
    <source>
        <strain evidence="35">HMR AF 1038</strain>
    </source>
</reference>
<gene>
    <name evidence="35" type="ORF">CFD26_100327</name>
</gene>
<dbReference type="NCBIfam" id="TIGR01368">
    <property type="entry name" value="CPSaseIIsmall"/>
    <property type="match status" value="1"/>
</dbReference>
<dbReference type="PROSITE" id="PS00867">
    <property type="entry name" value="CPSASE_2"/>
    <property type="match status" value="2"/>
</dbReference>
<dbReference type="InterPro" id="IPR006132">
    <property type="entry name" value="Asp/Orn_carbamoyltranf_P-bd"/>
</dbReference>
<dbReference type="GO" id="GO:0004070">
    <property type="term" value="F:aspartate carbamoyltransferase activity"/>
    <property type="evidence" value="ECO:0007669"/>
    <property type="project" value="UniProtKB-EC"/>
</dbReference>
<keyword evidence="10" id="KW-0436">Ligase</keyword>
<evidence type="ECO:0000256" key="25">
    <source>
        <dbReference type="ARBA" id="ARBA00048859"/>
    </source>
</evidence>
<dbReference type="GO" id="GO:0016158">
    <property type="term" value="F:inositol hexakisphosphate 3-phosphatase activity"/>
    <property type="evidence" value="ECO:0007669"/>
    <property type="project" value="UniProtKB-EC"/>
</dbReference>
<keyword evidence="36" id="KW-1185">Reference proteome</keyword>
<proteinExistence type="inferred from homology"/>
<dbReference type="SUPFAM" id="SSF52317">
    <property type="entry name" value="Class I glutamine amidotransferase-like"/>
    <property type="match status" value="1"/>
</dbReference>
<dbReference type="InterPro" id="IPR006275">
    <property type="entry name" value="CPSase_lsu"/>
</dbReference>
<comment type="pathway">
    <text evidence="4">Pyrimidine metabolism; UMP biosynthesis via de novo pathway; (S)-dihydroorotate from bicarbonate: step 2/3.</text>
</comment>
<feature type="transmembrane region" description="Helical" evidence="31">
    <location>
        <begin position="2450"/>
        <end position="2472"/>
    </location>
</feature>
<dbReference type="GO" id="GO:0022857">
    <property type="term" value="F:transmembrane transporter activity"/>
    <property type="evidence" value="ECO:0007669"/>
    <property type="project" value="InterPro"/>
</dbReference>
<dbReference type="Gene3D" id="3.40.50.20">
    <property type="match status" value="2"/>
</dbReference>
<dbReference type="Gene3D" id="3.30.1490.20">
    <property type="entry name" value="ATP-grasp fold, A domain"/>
    <property type="match status" value="1"/>
</dbReference>
<dbReference type="FunFam" id="3.40.50.1370:FF:000005">
    <property type="entry name" value="CAD protein-like isoform X1"/>
    <property type="match status" value="1"/>
</dbReference>
<accession>A0A397GPE7</accession>
<keyword evidence="31" id="KW-0812">Transmembrane</keyword>
<dbReference type="EMBL" id="NIDN02000231">
    <property type="protein sequence ID" value="RLL94129.1"/>
    <property type="molecule type" value="Genomic_DNA"/>
</dbReference>
<comment type="cofactor">
    <cofactor evidence="1">
        <name>Zn(2+)</name>
        <dbReference type="ChEBI" id="CHEBI:29105"/>
    </cofactor>
</comment>
<feature type="transmembrane region" description="Helical" evidence="31">
    <location>
        <begin position="2327"/>
        <end position="2345"/>
    </location>
</feature>
<dbReference type="GO" id="GO:0016020">
    <property type="term" value="C:membrane"/>
    <property type="evidence" value="ECO:0007669"/>
    <property type="project" value="UniProtKB-SubCell"/>
</dbReference>
<dbReference type="InterPro" id="IPR005480">
    <property type="entry name" value="CPSase_lsu_oligo"/>
</dbReference>
<dbReference type="UniPathway" id="UPA00070">
    <property type="reaction ID" value="UER00115"/>
</dbReference>
<dbReference type="CDD" id="cd01423">
    <property type="entry name" value="MGS_CPS_I_III"/>
    <property type="match status" value="1"/>
</dbReference>
<evidence type="ECO:0000313" key="36">
    <source>
        <dbReference type="Proteomes" id="UP000215289"/>
    </source>
</evidence>
<dbReference type="InterPro" id="IPR020846">
    <property type="entry name" value="MFS_dom"/>
</dbReference>
<dbReference type="InterPro" id="IPR017926">
    <property type="entry name" value="GATASE"/>
</dbReference>
<dbReference type="SMART" id="SM01096">
    <property type="entry name" value="CPSase_L_D3"/>
    <property type="match status" value="1"/>
</dbReference>
<dbReference type="InterPro" id="IPR016185">
    <property type="entry name" value="PreATP-grasp_dom_sf"/>
</dbReference>
<dbReference type="GO" id="GO:0006207">
    <property type="term" value="P:'de novo' pyrimidine nucleobase biosynthetic process"/>
    <property type="evidence" value="ECO:0007669"/>
    <property type="project" value="InterPro"/>
</dbReference>
<evidence type="ECO:0000256" key="14">
    <source>
        <dbReference type="ARBA" id="ARBA00022801"/>
    </source>
</evidence>
<dbReference type="Gene3D" id="3.40.50.1370">
    <property type="entry name" value="Aspartate/ornithine carbamoyltransferase"/>
    <property type="match status" value="2"/>
</dbReference>
<evidence type="ECO:0000256" key="3">
    <source>
        <dbReference type="ARBA" id="ARBA00004812"/>
    </source>
</evidence>
<evidence type="ECO:0000256" key="27">
    <source>
        <dbReference type="ARBA" id="ARBA00058513"/>
    </source>
</evidence>
<keyword evidence="11" id="KW-0808">Transferase</keyword>
<dbReference type="FunFam" id="3.40.50.1370:FF:000002">
    <property type="entry name" value="Aspartate carbamoyltransferase 2"/>
    <property type="match status" value="1"/>
</dbReference>
<keyword evidence="31" id="KW-0472">Membrane</keyword>
<evidence type="ECO:0000256" key="29">
    <source>
        <dbReference type="PROSITE-ProRule" id="PRU00409"/>
    </source>
</evidence>
<dbReference type="GO" id="GO:0005951">
    <property type="term" value="C:carbamoyl-phosphate synthase complex"/>
    <property type="evidence" value="ECO:0007669"/>
    <property type="project" value="TreeGrafter"/>
</dbReference>
<dbReference type="Proteomes" id="UP000215289">
    <property type="component" value="Unassembled WGS sequence"/>
</dbReference>
<evidence type="ECO:0000313" key="35">
    <source>
        <dbReference type="EMBL" id="RLL94129.1"/>
    </source>
</evidence>
<evidence type="ECO:0000256" key="19">
    <source>
        <dbReference type="ARBA" id="ARBA00043979"/>
    </source>
</evidence>
<evidence type="ECO:0000256" key="22">
    <source>
        <dbReference type="ARBA" id="ARBA00044063"/>
    </source>
</evidence>
<feature type="transmembrane region" description="Helical" evidence="31">
    <location>
        <begin position="2417"/>
        <end position="2438"/>
    </location>
</feature>
<dbReference type="InterPro" id="IPR011607">
    <property type="entry name" value="MGS-like_dom"/>
</dbReference>
<dbReference type="EC" id="6.3.4.16" evidence="22"/>
<feature type="transmembrane region" description="Helical" evidence="31">
    <location>
        <begin position="2609"/>
        <end position="2631"/>
    </location>
</feature>
<organism evidence="35 36">
    <name type="scientific">Aspergillus turcosus</name>
    <dbReference type="NCBI Taxonomy" id="1245748"/>
    <lineage>
        <taxon>Eukaryota</taxon>
        <taxon>Fungi</taxon>
        <taxon>Dikarya</taxon>
        <taxon>Ascomycota</taxon>
        <taxon>Pezizomycotina</taxon>
        <taxon>Eurotiomycetes</taxon>
        <taxon>Eurotiomycetidae</taxon>
        <taxon>Eurotiales</taxon>
        <taxon>Aspergillaceae</taxon>
        <taxon>Aspergillus</taxon>
        <taxon>Aspergillus subgen. Fumigati</taxon>
    </lineage>
</organism>
<dbReference type="NCBIfam" id="TIGR00670">
    <property type="entry name" value="asp_carb_tr"/>
    <property type="match status" value="1"/>
</dbReference>
<dbReference type="InterPro" id="IPR033379">
    <property type="entry name" value="Acid_Pase_AS"/>
</dbReference>
<dbReference type="FunFam" id="3.40.50.20:FF:000036">
    <property type="entry name" value="Aspartate carbamoyltransferase catalytic subunit"/>
    <property type="match status" value="1"/>
</dbReference>
<dbReference type="InterPro" id="IPR005483">
    <property type="entry name" value="CPSase_dom"/>
</dbReference>
<dbReference type="InterPro" id="IPR006130">
    <property type="entry name" value="Asp/Orn_carbamoylTrfase"/>
</dbReference>
<dbReference type="Pfam" id="PF00328">
    <property type="entry name" value="His_Phos_2"/>
    <property type="match status" value="1"/>
</dbReference>
<dbReference type="PRINTS" id="PR00100">
    <property type="entry name" value="AOTCASE"/>
</dbReference>
<evidence type="ECO:0000256" key="12">
    <source>
        <dbReference type="ARBA" id="ARBA00022737"/>
    </source>
</evidence>
<dbReference type="Pfam" id="PF00185">
    <property type="entry name" value="OTCace"/>
    <property type="match status" value="1"/>
</dbReference>
<dbReference type="FunFam" id="1.10.1030.10:FF:000001">
    <property type="entry name" value="Carbamoyl-phosphate synthase large chain"/>
    <property type="match status" value="1"/>
</dbReference>
<keyword evidence="12" id="KW-0677">Repeat</keyword>
<dbReference type="SMART" id="SM01097">
    <property type="entry name" value="CPSase_sm_chain"/>
    <property type="match status" value="1"/>
</dbReference>
<evidence type="ECO:0000256" key="21">
    <source>
        <dbReference type="ARBA" id="ARBA00043998"/>
    </source>
</evidence>
<feature type="domain" description="MGS-like" evidence="34">
    <location>
        <begin position="1399"/>
        <end position="1578"/>
    </location>
</feature>
<dbReference type="InterPro" id="IPR036897">
    <property type="entry name" value="CarbamoylP_synth_lsu_oligo_sf"/>
</dbReference>
<dbReference type="NCBIfam" id="NF009475">
    <property type="entry name" value="PRK12838.1"/>
    <property type="match status" value="1"/>
</dbReference>
<evidence type="ECO:0000256" key="31">
    <source>
        <dbReference type="SAM" id="Phobius"/>
    </source>
</evidence>
<dbReference type="InterPro" id="IPR035686">
    <property type="entry name" value="CPSase_GATase1"/>
</dbReference>
<dbReference type="SUPFAM" id="SSF53671">
    <property type="entry name" value="Aspartate/ornithine carbamoyltransferase"/>
    <property type="match status" value="1"/>
</dbReference>
<keyword evidence="14" id="KW-0378">Hydrolase</keyword>
<dbReference type="SUPFAM" id="SSF48108">
    <property type="entry name" value="Carbamoyl phosphate synthetase, large subunit connection domain"/>
    <property type="match status" value="1"/>
</dbReference>
<evidence type="ECO:0000256" key="28">
    <source>
        <dbReference type="ARBA" id="ARBA00081752"/>
    </source>
</evidence>
<dbReference type="SMART" id="SM00851">
    <property type="entry name" value="MGS"/>
    <property type="match status" value="1"/>
</dbReference>
<dbReference type="InterPro" id="IPR058047">
    <property type="entry name" value="CPSase_preATP-grasp"/>
</dbReference>
<dbReference type="FunFam" id="1.20.1250.20:FF:000068">
    <property type="entry name" value="MFS general substrate transporter"/>
    <property type="match status" value="1"/>
</dbReference>
<dbReference type="Pfam" id="PF07690">
    <property type="entry name" value="MFS_1"/>
    <property type="match status" value="1"/>
</dbReference>
<comment type="pathway">
    <text evidence="3">Pyrimidine metabolism; UMP biosynthesis via de novo pathway; (S)-dihydroorotate from bicarbonate: step 1/3.</text>
</comment>
<keyword evidence="13 29" id="KW-0547">Nucleotide-binding</keyword>
<dbReference type="Pfam" id="PF25596">
    <property type="entry name" value="CPSase_L_D1"/>
    <property type="match status" value="2"/>
</dbReference>
<dbReference type="InterPro" id="IPR029062">
    <property type="entry name" value="Class_I_gatase-like"/>
</dbReference>
<dbReference type="PRINTS" id="PR00099">
    <property type="entry name" value="CPSGATASE"/>
</dbReference>
<dbReference type="GO" id="GO:0006526">
    <property type="term" value="P:L-arginine biosynthetic process"/>
    <property type="evidence" value="ECO:0007669"/>
    <property type="project" value="TreeGrafter"/>
</dbReference>
<dbReference type="NCBIfam" id="NF009455">
    <property type="entry name" value="PRK12815.1"/>
    <property type="match status" value="1"/>
</dbReference>
<comment type="caution">
    <text evidence="35">The sequence shown here is derived from an EMBL/GenBank/DDBJ whole genome shotgun (WGS) entry which is preliminary data.</text>
</comment>
<dbReference type="FunFam" id="3.40.50.20:FF:000002">
    <property type="entry name" value="Carbamoyl-phosphate synthase large chain"/>
    <property type="match status" value="1"/>
</dbReference>
<dbReference type="Gene3D" id="3.40.50.1380">
    <property type="entry name" value="Methylglyoxal synthase-like domain"/>
    <property type="match status" value="1"/>
</dbReference>
<dbReference type="FunFam" id="3.30.470.20:FF:000001">
    <property type="entry name" value="Carbamoyl-phosphate synthase large chain"/>
    <property type="match status" value="1"/>
</dbReference>
<comment type="catalytic activity">
    <reaction evidence="23">
        <text>hydrogencarbonate + NH4(+) + 2 ATP = carbamoyl phosphate + 2 ADP + phosphate + 2 H(+)</text>
        <dbReference type="Rhea" id="RHEA:18029"/>
        <dbReference type="ChEBI" id="CHEBI:15378"/>
        <dbReference type="ChEBI" id="CHEBI:17544"/>
        <dbReference type="ChEBI" id="CHEBI:28938"/>
        <dbReference type="ChEBI" id="CHEBI:30616"/>
        <dbReference type="ChEBI" id="CHEBI:43474"/>
        <dbReference type="ChEBI" id="CHEBI:58228"/>
        <dbReference type="ChEBI" id="CHEBI:456216"/>
        <dbReference type="EC" id="6.3.4.16"/>
    </reaction>
</comment>
<evidence type="ECO:0000256" key="7">
    <source>
        <dbReference type="ARBA" id="ARBA00012738"/>
    </source>
</evidence>
<evidence type="ECO:0000256" key="26">
    <source>
        <dbReference type="ARBA" id="ARBA00049534"/>
    </source>
</evidence>
<evidence type="ECO:0000256" key="5">
    <source>
        <dbReference type="ARBA" id="ARBA00005375"/>
    </source>
</evidence>
<feature type="domain" description="ATP-grasp" evidence="33">
    <location>
        <begin position="607"/>
        <end position="799"/>
    </location>
</feature>
<dbReference type="PROSITE" id="PS00866">
    <property type="entry name" value="CPSASE_1"/>
    <property type="match status" value="2"/>
</dbReference>
<comment type="function">
    <text evidence="27">Multifunctional protein that encodes the first 2 enzymatic activities of the de novo pyrimidine pathway: carbamoylphosphate synthetase (CPSase; EC 6.3.5.5) and aspartate transcarbamylase (ATCase; EC 2.1.3.2). The CPSase-function is accomplished in 2 steps, by a glutamine-dependent amidotransferase activity (GATase) that binds and cleaves glutamine to produce ammonia, followed by an ammonium-dependent carbamoyl phosphate synthetase, which reacts with the ammonia, hydrogencarbonate and ATP to form carbamoyl phosphate. The endogenously produced carbamoyl phosphate is sequestered and channeled to the ATCase active site. ATCase then catalyzes the formation of carbamoyl-L-aspartate from L-aspartate and carbamoyl phosphate.</text>
</comment>
<dbReference type="PRINTS" id="PR00098">
    <property type="entry name" value="CPSASE"/>
</dbReference>
<comment type="catalytic activity">
    <reaction evidence="24">
        <text>hydrogencarbonate + L-glutamine + 2 ATP + H2O = carbamoyl phosphate + L-glutamate + 2 ADP + phosphate + 2 H(+)</text>
        <dbReference type="Rhea" id="RHEA:18633"/>
        <dbReference type="ChEBI" id="CHEBI:15377"/>
        <dbReference type="ChEBI" id="CHEBI:15378"/>
        <dbReference type="ChEBI" id="CHEBI:17544"/>
        <dbReference type="ChEBI" id="CHEBI:29985"/>
        <dbReference type="ChEBI" id="CHEBI:30616"/>
        <dbReference type="ChEBI" id="CHEBI:43474"/>
        <dbReference type="ChEBI" id="CHEBI:58228"/>
        <dbReference type="ChEBI" id="CHEBI:58359"/>
        <dbReference type="ChEBI" id="CHEBI:456216"/>
        <dbReference type="EC" id="6.3.5.5"/>
    </reaction>
</comment>
<evidence type="ECO:0000259" key="32">
    <source>
        <dbReference type="PROSITE" id="PS50850"/>
    </source>
</evidence>
<evidence type="ECO:0000256" key="16">
    <source>
        <dbReference type="ARBA" id="ARBA00022975"/>
    </source>
</evidence>
<dbReference type="InterPro" id="IPR032466">
    <property type="entry name" value="Metal_Hydrolase"/>
</dbReference>
<comment type="catalytic activity">
    <reaction evidence="25">
        <text>carbamoyl phosphate + L-aspartate = N-carbamoyl-L-aspartate + phosphate + H(+)</text>
        <dbReference type="Rhea" id="RHEA:20013"/>
        <dbReference type="ChEBI" id="CHEBI:15378"/>
        <dbReference type="ChEBI" id="CHEBI:29991"/>
        <dbReference type="ChEBI" id="CHEBI:32814"/>
        <dbReference type="ChEBI" id="CHEBI:43474"/>
        <dbReference type="ChEBI" id="CHEBI:58228"/>
        <dbReference type="EC" id="2.1.3.2"/>
    </reaction>
</comment>
<dbReference type="Pfam" id="PF02729">
    <property type="entry name" value="OTCace_N"/>
    <property type="match status" value="1"/>
</dbReference>
<dbReference type="FunFam" id="3.40.50.1240:FF:000053">
    <property type="entry name" value="Histidine acid phosphatase, putative"/>
    <property type="match status" value="1"/>
</dbReference>
<dbReference type="FunFam" id="3.40.50.1380:FF:000009">
    <property type="entry name" value="Carbamoyl-phosphate synthase, large subunit"/>
    <property type="match status" value="1"/>
</dbReference>
<evidence type="ECO:0000259" key="33">
    <source>
        <dbReference type="PROSITE" id="PS50975"/>
    </source>
</evidence>
<dbReference type="SUPFAM" id="SSF52021">
    <property type="entry name" value="Carbamoyl phosphate synthetase, small subunit N-terminal domain"/>
    <property type="match status" value="1"/>
</dbReference>
<dbReference type="FunFam" id="3.20.20.140:FF:000036">
    <property type="entry name" value="Carbamoyl-phosphate synthase large chain"/>
    <property type="match status" value="1"/>
</dbReference>
<feature type="domain" description="Major facilitator superfamily (MFS) profile" evidence="32">
    <location>
        <begin position="2291"/>
        <end position="2703"/>
    </location>
</feature>
<dbReference type="GO" id="GO:0006541">
    <property type="term" value="P:glutamine metabolic process"/>
    <property type="evidence" value="ECO:0007669"/>
    <property type="project" value="InterPro"/>
</dbReference>
<dbReference type="InterPro" id="IPR002474">
    <property type="entry name" value="CarbamoylP_synth_ssu_N"/>
</dbReference>
<evidence type="ECO:0000256" key="20">
    <source>
        <dbReference type="ARBA" id="ARBA00043984"/>
    </source>
</evidence>
<dbReference type="Gene3D" id="3.50.30.20">
    <property type="entry name" value="Carbamoyl-phosphate synthase small subunit, N-terminal domain"/>
    <property type="match status" value="1"/>
</dbReference>
<dbReference type="STRING" id="1245748.A0A397GPE7"/>
<keyword evidence="16" id="KW-0665">Pyrimidine biosynthesis</keyword>
<dbReference type="HAMAP" id="MF_01209">
    <property type="entry name" value="CPSase_S_chain"/>
    <property type="match status" value="1"/>
</dbReference>
<sequence length="3158" mass="347866">MPQSAGNDEVALPSSPLSGGAVSYSQINKELQPLPSIESGNGAVIPPASARVRGSSGKMFALELEDGTVYQGYSFGAEKSVAGELVFQTGMVGYPESITDPSYRGQILVITFPLVGNYGVPSRETMDELLKTLPKYFESTEIHVAALVVATYAGEDYSHFLAESSLGQWLKEQGVPAMHGVDTRALTKRIREKGSMLGRMLLSKSEIADGVVEVTPGDKDSWRSSFEQIEWVDPNKKNLVSEVSISEPRLFTPPENVALKHPSGRPVRVLCLDVGMKFNQLRCLLARGVEVLVVPWDYDFPKLAGKDYDGLFVSNGPGDPAMLSKTVNNLSKTLEEARTPVFGICLGHQLIARSVGAQTLKMKFGNRGHNIPCTSMLSGKCHITSQNHGYAVDSTTLPEDWEELFVNANDGSNEGIRHVSRPFFSVQFHPESTPGPRDTEYLFDVFINTIKDTLTSSDALQKPVSFPGGTKAENIKTSPRVSVKKVLILGSGGLSIGQAGEFDYSGSQAIKALKEEGIYTILINPNIATIQTSKGLADKVYFLPVNADFVRKVIKHERPDAIYVTFGGQTALQVGIQLKDEFESLGVKVLGTPIDTIITTEDREFFARSMESINEKCAKSASASNLEEALRVVEDIGFPVIVRAAYALGGLGSGFADDMGQLKELCAKAFAVSPQVLIEKSMKGWKEIEYEVVRDCQDNCITVCNMENFDPLGIHTGDSIVVAPSQTLSDEDYNMLRTTAVNVIRHLGVVGECNIQYALNPFSKEYCIIEVNARLSRSSALASKATGYPLAFIAAKLGLGIPLNEIKNSVTKVTCACFEPSLDYCVVKIPRWDLKKFTRVSTQLGSSMKSVGEVMAIGRTFEEAIQKAIRSVDFHNLGFNETNALMSIDQELQTPSDQRLFAIANAMAAGYSVDDIWKLTRIDKWFLSRLKRLSDFGKLMSTYTATTVPRPLLREAKQLGFADRQLAKFLSSNELSVRRMRVEAGIVPIVKQIDTVAAEFPSVTNYLYLTYNASAHDVAFNDNGIMVLGSGVYRIGSSVEFDWCSVRTIRTLREQGHKTVMVNYNPETVSTDYDEADRLYFENINLETVLDIYQLESSSGVVISMGGQTPNNIALPLHRLNVKILGTSPEMIDSAENRYKFSRMLDRIGVDQPAWKELTSIEEAKGFCDKVGYPVLVRPSYVLSGAAMNTVYSEHDLATYLNQAADVSREHPVVITKYIENAKEIEMDAVARNGVMVGHFISEHVENAGVHSGDATLILPPQDLDPETVRRIEEATAKIGNALNVTGPFNIQFIAKDNDIKVIECNVRASRSFPFVSKVMGVDLIEMATKAMIGKPFTEYPPVTIPKNYVGVKVPQFSFSRLSGADPVLGVEMASTGEVASFGRDKYEAYLKALLSTGFRLPKKNILFSIGSYKEKREMLPSIKKLHQLGFNLFATSGTADFLKENGVPVKYLEVLPGQEEELKSEYSLTQHLANNLIDLYINLPSNNRFRRPANYMSKGYRTRRMAVDYQTPLVTNVKNAKILIEAIARHYALNVQTIDYQTSHRTIILPGLINITAFVPGLVTPGSKDFELVTKASIAAGFSMVRVMPVGVEASVTDARALRIAQQNAQRASYCDFNFSVVATSTNSDQVGQVTGEVGSLFIPFNHLSGNISKVTAVTNHFSVWPANKPMITDAKSTDLASILLLASLHSRNIHVMSVTSKEDISLIALSKEKGLKVTCDVSIFCLFLSREDFPDCNFLPSAEDQKALWEHMSTIDVFSIGSIPFQLAGKQASPVSGIAESLPLLFTAVSEGRLAVEDIVSRLYENPKKIFELHDQADSSVEIEVDRPYLFQSPYWSPFNGKSLRGAVQRVTFQGKTSCLDGEVTQDAPKGTDMSGHRIVPASPSVKAMSPMVQARPESSLDRRLSISGTPGRIFKPRPAESAANELGPPLYTPAQTSSSLRDLLSRSTFRQKHVLSVAQFTRADLHLLFTVAQEMRLGVQRQGVLDILKGRVLTTLFYEPSTRTSASFDAAMQRLGGRTIAISTEHSSTKKGETLQDTVRTLGCYGDAVVLRHPDPSSAETAAKFSPVPVINGGNGSVEHPTQAFLDLFTIREELGTVTGLTITFTGDLRYGRTIHSLIKLLQFYDVRVQLVAPKDLSLPEEVRQTVVASGQLVLESEELTPEIVARSDVLYCTRVQKERFADLEQYERLKNSFIIDNALMKHAKSHMVVMHPLPRNAEIAEEVDFDQRAAYFRQVKLLGTMAQVEDKTSLKPAPIPEKPDSLSQSSLEGGQFEINEKALLRKLDYRLLPPLTILYLLSFLDRSNVGNARLDGMATDIGMTGNMYLTGLTLYFIGYVAFEVPSNIVLKRTTPRIWLPTLTLLWGIIATLLGVVQNYAGYLTSRTALGIAESGLFPGVVFYLSMWYKRSEQHYRVALFFSAASLAGAFGGILAWGIGHMRGVGGYNGWRWIFILEGLATVVMSIVAYFWVYNYPATAEFLSDKERAFIQFRLKNDSDATRDEKFSWTAVFDAFKDVKVWLYGLCFHTMSLPLYTLSLFMPTIINELGYSAAQAQLLTVPPYALGFIMTITVAILSERTSRRAPFIIGSTAFACIGYILLLTSKRASISYAGVFFAAGGIYPSVAIVLSWPANNVSGQTKRAIANAMQISIGNLGAVMGTQLYRTESSPHYYLGHGFALGYLLANIVVVSVLWAVLNRENLDKAKQREENVHAFETLEHLGANSPWFAGPNVNKISSDVPDQCSVDQAIYVVRHGSRYPDPGAYAQWQALYNDFQSAKFKASGSLSFISDWAPVLRYPDQQIAQVSITGYKELYNLGVDLRFRYPSFYEDNTPFLLWANDYQRTIDSARLFARGYLGPNSTYGDVYVINPDVAAATGNSLATSDMCPTFKDVSGGTYASTWDSIYLPPITKRLNKKISGNLTLTDAQVSLFPYLCGFETQITGSTSPWCDVFTPEEILQYEYRQDLRYYYGTGPGAGKNMTVMLPVLQGIVNLLEDGPAATANTSAGTSKLPPLIVAFTHDNQLNELASLLWIFDEQKALAADKMDKKRLYVSTRVNPMRGTIAFERLNCTSRGKTSVNVRIRLNDAVYPVPSCRSGPGSSCSLDQYAELVAKKRKQYGSFASVCGLSEGNVTTAGSDGAVTFFNDLTLPFLRVVKP</sequence>
<dbReference type="InterPro" id="IPR011761">
    <property type="entry name" value="ATP-grasp"/>
</dbReference>
<dbReference type="Pfam" id="PF00988">
    <property type="entry name" value="CPSase_sm_chain"/>
    <property type="match status" value="1"/>
</dbReference>
<name>A0A397GPE7_9EURO</name>
<dbReference type="SUPFAM" id="SSF103473">
    <property type="entry name" value="MFS general substrate transporter"/>
    <property type="match status" value="1"/>
</dbReference>
<dbReference type="InterPro" id="IPR036914">
    <property type="entry name" value="MGS-like_dom_sf"/>
</dbReference>
<dbReference type="EC" id="2.1.3.2" evidence="9"/>
<dbReference type="GO" id="GO:0004087">
    <property type="term" value="F:carbamoyl-phosphate synthase (ammonia) activity"/>
    <property type="evidence" value="ECO:0007669"/>
    <property type="project" value="UniProtKB-EC"/>
</dbReference>
<comment type="similarity">
    <text evidence="20">In the N-terminal section; belongs to the CarA family.</text>
</comment>
<dbReference type="InterPro" id="IPR002082">
    <property type="entry name" value="Asp_carbamoyltransf"/>
</dbReference>
<evidence type="ECO:0000256" key="13">
    <source>
        <dbReference type="ARBA" id="ARBA00022741"/>
    </source>
</evidence>
<dbReference type="Gene3D" id="3.40.50.880">
    <property type="match status" value="1"/>
</dbReference>
<dbReference type="PANTHER" id="PTHR11405">
    <property type="entry name" value="CARBAMOYLTRANSFERASE FAMILY MEMBER"/>
    <property type="match status" value="1"/>
</dbReference>
<dbReference type="GO" id="GO:0004359">
    <property type="term" value="F:glutaminase activity"/>
    <property type="evidence" value="ECO:0007669"/>
    <property type="project" value="UniProtKB-EC"/>
</dbReference>
<dbReference type="InterPro" id="IPR036259">
    <property type="entry name" value="MFS_trans_sf"/>
</dbReference>
<dbReference type="Pfam" id="PF02787">
    <property type="entry name" value="CPSase_L_D3"/>
    <property type="match status" value="1"/>
</dbReference>
<dbReference type="CDD" id="cd01744">
    <property type="entry name" value="GATase1_CPSase"/>
    <property type="match status" value="1"/>
</dbReference>
<dbReference type="CDD" id="cd07061">
    <property type="entry name" value="HP_HAP_like"/>
    <property type="match status" value="1"/>
</dbReference>
<dbReference type="SUPFAM" id="SSF52440">
    <property type="entry name" value="PreATP-grasp domain"/>
    <property type="match status" value="2"/>
</dbReference>
<dbReference type="FunFam" id="3.40.50.880:FF:000025">
    <property type="entry name" value="Bifunctional pyrimidine biosynthesis protein"/>
    <property type="match status" value="1"/>
</dbReference>
<dbReference type="InterPro" id="IPR036480">
    <property type="entry name" value="CarbP_synth_ssu_N_sf"/>
</dbReference>
<dbReference type="GO" id="GO:0044205">
    <property type="term" value="P:'de novo' UMP biosynthetic process"/>
    <property type="evidence" value="ECO:0007669"/>
    <property type="project" value="UniProtKB-UniPathway"/>
</dbReference>
<feature type="transmembrane region" description="Helical" evidence="31">
    <location>
        <begin position="2520"/>
        <end position="2540"/>
    </location>
</feature>
<feature type="transmembrane region" description="Helical" evidence="31">
    <location>
        <begin position="2560"/>
        <end position="2577"/>
    </location>
</feature>
<evidence type="ECO:0000256" key="11">
    <source>
        <dbReference type="ARBA" id="ARBA00022679"/>
    </source>
</evidence>
<evidence type="ECO:0000256" key="10">
    <source>
        <dbReference type="ARBA" id="ARBA00022598"/>
    </source>
</evidence>
<feature type="region of interest" description="Disordered" evidence="30">
    <location>
        <begin position="1890"/>
        <end position="1938"/>
    </location>
</feature>
<protein>
    <recommendedName>
        <fullName evidence="28">Pyrimidine-specific carbamoyl phosphate synthase-aspartate carbamoyl transferase</fullName>
        <ecNumber evidence="9">2.1.3.2</ecNumber>
        <ecNumber evidence="6">3.1.3.8</ecNumber>
        <ecNumber evidence="8">3.5.1.2</ecNumber>
        <ecNumber evidence="22">6.3.4.16</ecNumber>
        <ecNumber evidence="7">6.3.5.5</ecNumber>
    </recommendedName>
</protein>
<evidence type="ECO:0000256" key="17">
    <source>
        <dbReference type="ARBA" id="ARBA00023268"/>
    </source>
</evidence>
<dbReference type="InterPro" id="IPR036901">
    <property type="entry name" value="Asp/Orn_carbamoylTrfase_sf"/>
</dbReference>
<dbReference type="SUPFAM" id="SSF51556">
    <property type="entry name" value="Metallo-dependent hydrolases"/>
    <property type="match status" value="1"/>
</dbReference>
<dbReference type="SUPFAM" id="SSF52335">
    <property type="entry name" value="Methylglyoxal synthase-like"/>
    <property type="match status" value="1"/>
</dbReference>
<dbReference type="Gene3D" id="3.40.50.1240">
    <property type="entry name" value="Phosphoglycerate mutase-like"/>
    <property type="match status" value="1"/>
</dbReference>
<dbReference type="InterPro" id="IPR011701">
    <property type="entry name" value="MFS"/>
</dbReference>
<dbReference type="NCBIfam" id="NF003671">
    <property type="entry name" value="PRK05294.1"/>
    <property type="match status" value="1"/>
</dbReference>
<dbReference type="Pfam" id="PF02142">
    <property type="entry name" value="MGS"/>
    <property type="match status" value="1"/>
</dbReference>
<dbReference type="InterPro" id="IPR013815">
    <property type="entry name" value="ATP_grasp_subdomain_1"/>
</dbReference>
<keyword evidence="15 29" id="KW-0067">ATP-binding</keyword>
<dbReference type="PANTHER" id="PTHR11405:SF5">
    <property type="entry name" value="CAD PROTEIN"/>
    <property type="match status" value="1"/>
</dbReference>
<keyword evidence="17" id="KW-0511">Multifunctional enzyme</keyword>
<dbReference type="InterPro" id="IPR006131">
    <property type="entry name" value="Asp_carbamoyltransf_Asp/Orn-bd"/>
</dbReference>
<dbReference type="InterPro" id="IPR000560">
    <property type="entry name" value="His_Pase_clade-2"/>
</dbReference>
<dbReference type="PROSITE" id="PS51273">
    <property type="entry name" value="GATASE_TYPE_1"/>
    <property type="match status" value="1"/>
</dbReference>
<dbReference type="EC" id="6.3.5.5" evidence="7"/>
<evidence type="ECO:0000256" key="23">
    <source>
        <dbReference type="ARBA" id="ARBA00047359"/>
    </source>
</evidence>
<dbReference type="FunFam" id="3.50.30.20:FF:000002">
    <property type="entry name" value="Carbamoyl-phosphate synthase 1, mitochondrial"/>
    <property type="match status" value="1"/>
</dbReference>
<comment type="similarity">
    <text evidence="19">In the C-terminal section; belongs to the aspartate/ornithine carbamoyltransferase superfamily. ATCase family.</text>
</comment>
<feature type="domain" description="ATP-grasp" evidence="33">
    <location>
        <begin position="1142"/>
        <end position="1333"/>
    </location>
</feature>
<comment type="catalytic activity">
    <reaction evidence="26">
        <text>L-glutamine + H2O = L-glutamate + NH4(+)</text>
        <dbReference type="Rhea" id="RHEA:15889"/>
        <dbReference type="ChEBI" id="CHEBI:15377"/>
        <dbReference type="ChEBI" id="CHEBI:28938"/>
        <dbReference type="ChEBI" id="CHEBI:29985"/>
        <dbReference type="ChEBI" id="CHEBI:58359"/>
        <dbReference type="EC" id="3.5.1.2"/>
    </reaction>
</comment>
<dbReference type="FunFam" id="3.30.470.20:FF:000004">
    <property type="entry name" value="Carbamoyl-phosphate synthase (glutamine-hydrolyzing)"/>
    <property type="match status" value="1"/>
</dbReference>
<dbReference type="PROSITE" id="PS00616">
    <property type="entry name" value="HIS_ACID_PHOSPHAT_1"/>
    <property type="match status" value="1"/>
</dbReference>
<dbReference type="PRINTS" id="PR00101">
    <property type="entry name" value="ATCASE"/>
</dbReference>
<evidence type="ECO:0000256" key="30">
    <source>
        <dbReference type="SAM" id="MobiDB-lite"/>
    </source>
</evidence>
<dbReference type="Gene3D" id="3.20.20.140">
    <property type="entry name" value="Metal-dependent hydrolases"/>
    <property type="match status" value="1"/>
</dbReference>
<feature type="transmembrane region" description="Helical" evidence="31">
    <location>
        <begin position="2584"/>
        <end position="2603"/>
    </location>
</feature>
<evidence type="ECO:0000256" key="9">
    <source>
        <dbReference type="ARBA" id="ARBA00013008"/>
    </source>
</evidence>
<evidence type="ECO:0000256" key="18">
    <source>
        <dbReference type="ARBA" id="ARBA00043968"/>
    </source>
</evidence>
<comment type="similarity">
    <text evidence="5">Belongs to the histidine acid phosphatase family.</text>
</comment>